<comment type="similarity">
    <text evidence="3 15">Belongs to the CDP-alcohol phosphatidyltransferase class-I family.</text>
</comment>
<reference evidence="18 19" key="1">
    <citation type="submission" date="2022-03" db="EMBL/GenBank/DDBJ databases">
        <authorList>
            <person name="Koch H."/>
        </authorList>
    </citation>
    <scope>NUCLEOTIDE SEQUENCE [LARGE SCALE GENOMIC DNA]</scope>
    <source>
        <strain evidence="18 19">G1</strain>
    </source>
</reference>
<dbReference type="Pfam" id="PF01066">
    <property type="entry name" value="CDP-OH_P_transf"/>
    <property type="match status" value="1"/>
</dbReference>
<protein>
    <recommendedName>
        <fullName evidence="5">CDP-diacylglycerol--serine O-phosphatidyltransferase</fullName>
        <ecNumber evidence="4">2.7.8.8</ecNumber>
    </recommendedName>
    <alternativeName>
        <fullName evidence="14">Phosphatidylserine synthase</fullName>
    </alternativeName>
</protein>
<evidence type="ECO:0000313" key="18">
    <source>
        <dbReference type="EMBL" id="CAH2030682.1"/>
    </source>
</evidence>
<organism evidence="18 19">
    <name type="scientific">Trichlorobacter ammonificans</name>
    <dbReference type="NCBI Taxonomy" id="2916410"/>
    <lineage>
        <taxon>Bacteria</taxon>
        <taxon>Pseudomonadati</taxon>
        <taxon>Thermodesulfobacteriota</taxon>
        <taxon>Desulfuromonadia</taxon>
        <taxon>Geobacterales</taxon>
        <taxon>Geobacteraceae</taxon>
        <taxon>Trichlorobacter</taxon>
    </lineage>
</organism>
<evidence type="ECO:0000256" key="15">
    <source>
        <dbReference type="RuleBase" id="RU003750"/>
    </source>
</evidence>
<gene>
    <name evidence="18" type="ORF">GEAMG1_0869</name>
</gene>
<keyword evidence="13" id="KW-1208">Phospholipid metabolism</keyword>
<evidence type="ECO:0000256" key="11">
    <source>
        <dbReference type="ARBA" id="ARBA00023136"/>
    </source>
</evidence>
<feature type="transmembrane region" description="Helical" evidence="17">
    <location>
        <begin position="204"/>
        <end position="220"/>
    </location>
</feature>
<dbReference type="Gene3D" id="1.20.120.1760">
    <property type="match status" value="1"/>
</dbReference>
<feature type="transmembrane region" description="Helical" evidence="17">
    <location>
        <begin position="110"/>
        <end position="129"/>
    </location>
</feature>
<evidence type="ECO:0000313" key="19">
    <source>
        <dbReference type="Proteomes" id="UP001295463"/>
    </source>
</evidence>
<dbReference type="InterPro" id="IPR000462">
    <property type="entry name" value="CDP-OH_P_trans"/>
</dbReference>
<evidence type="ECO:0000256" key="4">
    <source>
        <dbReference type="ARBA" id="ARBA00013174"/>
    </source>
</evidence>
<dbReference type="PANTHER" id="PTHR14269:SF61">
    <property type="entry name" value="CDP-DIACYLGLYCEROL--SERINE O-PHOSPHATIDYLTRANSFERASE"/>
    <property type="match status" value="1"/>
</dbReference>
<feature type="transmembrane region" description="Helical" evidence="17">
    <location>
        <begin position="21"/>
        <end position="41"/>
    </location>
</feature>
<keyword evidence="12" id="KW-0594">Phospholipid biosynthesis</keyword>
<keyword evidence="10" id="KW-0443">Lipid metabolism</keyword>
<evidence type="ECO:0000256" key="2">
    <source>
        <dbReference type="ARBA" id="ARBA00004127"/>
    </source>
</evidence>
<evidence type="ECO:0000256" key="13">
    <source>
        <dbReference type="ARBA" id="ARBA00023264"/>
    </source>
</evidence>
<evidence type="ECO:0000256" key="7">
    <source>
        <dbReference type="ARBA" id="ARBA00022679"/>
    </source>
</evidence>
<evidence type="ECO:0000256" key="8">
    <source>
        <dbReference type="ARBA" id="ARBA00022692"/>
    </source>
</evidence>
<dbReference type="PROSITE" id="PS00379">
    <property type="entry name" value="CDP_ALCOHOL_P_TRANSF"/>
    <property type="match status" value="1"/>
</dbReference>
<keyword evidence="7 15" id="KW-0808">Transferase</keyword>
<evidence type="ECO:0000256" key="16">
    <source>
        <dbReference type="SAM" id="MobiDB-lite"/>
    </source>
</evidence>
<keyword evidence="8 17" id="KW-0812">Transmembrane</keyword>
<evidence type="ECO:0000256" key="3">
    <source>
        <dbReference type="ARBA" id="ARBA00010441"/>
    </source>
</evidence>
<keyword evidence="11 17" id="KW-0472">Membrane</keyword>
<dbReference type="InterPro" id="IPR048254">
    <property type="entry name" value="CDP_ALCOHOL_P_TRANSF_CS"/>
</dbReference>
<name>A0ABM9D604_9BACT</name>
<evidence type="ECO:0000256" key="9">
    <source>
        <dbReference type="ARBA" id="ARBA00022989"/>
    </source>
</evidence>
<accession>A0ABM9D604</accession>
<dbReference type="RefSeq" id="WP_305731598.1">
    <property type="nucleotide sequence ID" value="NZ_OW150024.1"/>
</dbReference>
<feature type="transmembrane region" description="Helical" evidence="17">
    <location>
        <begin position="141"/>
        <end position="160"/>
    </location>
</feature>
<evidence type="ECO:0000256" key="5">
    <source>
        <dbReference type="ARBA" id="ARBA00017171"/>
    </source>
</evidence>
<dbReference type="EMBL" id="OW150024">
    <property type="protein sequence ID" value="CAH2030682.1"/>
    <property type="molecule type" value="Genomic_DNA"/>
</dbReference>
<evidence type="ECO:0000256" key="14">
    <source>
        <dbReference type="ARBA" id="ARBA00032361"/>
    </source>
</evidence>
<feature type="region of interest" description="Disordered" evidence="16">
    <location>
        <begin position="257"/>
        <end position="281"/>
    </location>
</feature>
<sequence length="281" mass="30835">MGHAAHQHPAGEKSENIRKGIYILPNLLTTGSLFSGFYSIVATLNGSYSTAALWVFIALIFDGLDGKVARLTGTTSRFGVEYDSLADLVAFGVSPALMMYAWVLKPFGRLGWLAAFLFAACGALRLARFNVQVNTVEMTRFVGLPIPAAACMVSSTVLLFTHFGWPSSYKRLAVICLIYLLAFLMVSSIRYYSFKDPELIKRQPFGFLVLAIVLLIIVAAEPAVMVFVIMLCYVLSGPLTALLTWPRRRRLEKAIHRGHGDGHHESPVREADGSSPAGRHP</sequence>
<feature type="transmembrane region" description="Helical" evidence="17">
    <location>
        <begin position="85"/>
        <end position="104"/>
    </location>
</feature>
<feature type="transmembrane region" description="Helical" evidence="17">
    <location>
        <begin position="226"/>
        <end position="245"/>
    </location>
</feature>
<evidence type="ECO:0000256" key="10">
    <source>
        <dbReference type="ARBA" id="ARBA00023098"/>
    </source>
</evidence>
<evidence type="ECO:0000256" key="1">
    <source>
        <dbReference type="ARBA" id="ARBA00000287"/>
    </source>
</evidence>
<dbReference type="NCBIfam" id="TIGR00473">
    <property type="entry name" value="pssA"/>
    <property type="match status" value="1"/>
</dbReference>
<dbReference type="GO" id="GO:0003882">
    <property type="term" value="F:CDP-diacylglycerol-serine O-phosphatidyltransferase activity"/>
    <property type="evidence" value="ECO:0007669"/>
    <property type="project" value="UniProtKB-EC"/>
</dbReference>
<keyword evidence="19" id="KW-1185">Reference proteome</keyword>
<feature type="transmembrane region" description="Helical" evidence="17">
    <location>
        <begin position="47"/>
        <end position="64"/>
    </location>
</feature>
<dbReference type="PANTHER" id="PTHR14269">
    <property type="entry name" value="CDP-DIACYLGLYCEROL--GLYCEROL-3-PHOSPHATE 3-PHOSPHATIDYLTRANSFERASE-RELATED"/>
    <property type="match status" value="1"/>
</dbReference>
<evidence type="ECO:0000256" key="17">
    <source>
        <dbReference type="SAM" id="Phobius"/>
    </source>
</evidence>
<proteinExistence type="inferred from homology"/>
<dbReference type="InterPro" id="IPR004533">
    <property type="entry name" value="CDP-diaglyc--ser_O-PTrfase"/>
</dbReference>
<feature type="transmembrane region" description="Helical" evidence="17">
    <location>
        <begin position="172"/>
        <end position="192"/>
    </location>
</feature>
<keyword evidence="9 17" id="KW-1133">Transmembrane helix</keyword>
<dbReference type="EC" id="2.7.8.8" evidence="4"/>
<keyword evidence="6" id="KW-0444">Lipid biosynthesis</keyword>
<dbReference type="InterPro" id="IPR050324">
    <property type="entry name" value="CDP-alcohol_PTase-I"/>
</dbReference>
<comment type="subcellular location">
    <subcellularLocation>
        <location evidence="2">Endomembrane system</location>
        <topology evidence="2">Multi-pass membrane protein</topology>
    </subcellularLocation>
</comment>
<comment type="catalytic activity">
    <reaction evidence="1">
        <text>a CDP-1,2-diacyl-sn-glycerol + L-serine = a 1,2-diacyl-sn-glycero-3-phospho-L-serine + CMP + H(+)</text>
        <dbReference type="Rhea" id="RHEA:16913"/>
        <dbReference type="ChEBI" id="CHEBI:15378"/>
        <dbReference type="ChEBI" id="CHEBI:33384"/>
        <dbReference type="ChEBI" id="CHEBI:57262"/>
        <dbReference type="ChEBI" id="CHEBI:58332"/>
        <dbReference type="ChEBI" id="CHEBI:60377"/>
        <dbReference type="EC" id="2.7.8.8"/>
    </reaction>
</comment>
<feature type="compositionally biased region" description="Basic and acidic residues" evidence="16">
    <location>
        <begin position="257"/>
        <end position="272"/>
    </location>
</feature>
<evidence type="ECO:0000256" key="12">
    <source>
        <dbReference type="ARBA" id="ARBA00023209"/>
    </source>
</evidence>
<dbReference type="InterPro" id="IPR043130">
    <property type="entry name" value="CDP-OH_PTrfase_TM_dom"/>
</dbReference>
<evidence type="ECO:0000256" key="6">
    <source>
        <dbReference type="ARBA" id="ARBA00022516"/>
    </source>
</evidence>
<dbReference type="Proteomes" id="UP001295463">
    <property type="component" value="Chromosome"/>
</dbReference>